<keyword evidence="1" id="KW-0812">Transmembrane</keyword>
<reference evidence="2 3" key="1">
    <citation type="journal article" date="2019" name="Emerg. Microbes Infect.">
        <title>Comprehensive subspecies identification of 175 nontuberculous mycobacteria species based on 7547 genomic profiles.</title>
        <authorList>
            <person name="Matsumoto Y."/>
            <person name="Kinjo T."/>
            <person name="Motooka D."/>
            <person name="Nabeya D."/>
            <person name="Jung N."/>
            <person name="Uechi K."/>
            <person name="Horii T."/>
            <person name="Iida T."/>
            <person name="Fujita J."/>
            <person name="Nakamura S."/>
        </authorList>
    </citation>
    <scope>NUCLEOTIDE SEQUENCE [LARGE SCALE GENOMIC DNA]</scope>
    <source>
        <strain evidence="2 3">JCM 14742</strain>
    </source>
</reference>
<dbReference type="AlphaFoldDB" id="A0A7I7YRB2"/>
<keyword evidence="3" id="KW-1185">Reference proteome</keyword>
<sequence>MSACPAPDQLPAHERERLLSEELDRLTRPTSFLGSVGAGGLVTLSARGPKVVERGRFKGVVSTGPDYNLVVANLAALVLTCISCGLYLPFWWWALRKKPPVYTVSVDRQGEISSVQHEITQRQRIIKWVVMALLVAYVCTVLYIIGEVNSPAPPQHAPVPPLSPNGFGN</sequence>
<keyword evidence="1" id="KW-1133">Transmembrane helix</keyword>
<feature type="transmembrane region" description="Helical" evidence="1">
    <location>
        <begin position="67"/>
        <end position="88"/>
    </location>
</feature>
<evidence type="ECO:0000313" key="3">
    <source>
        <dbReference type="Proteomes" id="UP000467105"/>
    </source>
</evidence>
<feature type="transmembrane region" description="Helical" evidence="1">
    <location>
        <begin position="125"/>
        <end position="145"/>
    </location>
</feature>
<gene>
    <name evidence="2" type="ORF">MPRM_09730</name>
</gene>
<organism evidence="2 3">
    <name type="scientific">Mycobacterium parmense</name>
    <dbReference type="NCBI Taxonomy" id="185642"/>
    <lineage>
        <taxon>Bacteria</taxon>
        <taxon>Bacillati</taxon>
        <taxon>Actinomycetota</taxon>
        <taxon>Actinomycetes</taxon>
        <taxon>Mycobacteriales</taxon>
        <taxon>Mycobacteriaceae</taxon>
        <taxon>Mycobacterium</taxon>
        <taxon>Mycobacterium simiae complex</taxon>
    </lineage>
</organism>
<name>A0A7I7YRB2_9MYCO</name>
<keyword evidence="1" id="KW-0472">Membrane</keyword>
<protein>
    <submittedName>
        <fullName evidence="2">Uncharacterized protein</fullName>
    </submittedName>
</protein>
<proteinExistence type="predicted"/>
<dbReference type="EMBL" id="AP022614">
    <property type="protein sequence ID" value="BBZ43692.1"/>
    <property type="molecule type" value="Genomic_DNA"/>
</dbReference>
<evidence type="ECO:0000313" key="2">
    <source>
        <dbReference type="EMBL" id="BBZ43692.1"/>
    </source>
</evidence>
<evidence type="ECO:0000256" key="1">
    <source>
        <dbReference type="SAM" id="Phobius"/>
    </source>
</evidence>
<dbReference type="Proteomes" id="UP000467105">
    <property type="component" value="Chromosome"/>
</dbReference>
<accession>A0A7I7YRB2</accession>